<dbReference type="Pfam" id="PF23598">
    <property type="entry name" value="LRR_14"/>
    <property type="match status" value="1"/>
</dbReference>
<dbReference type="InterPro" id="IPR055414">
    <property type="entry name" value="LRR_R13L4/SHOC2-like"/>
</dbReference>
<dbReference type="FunFam" id="1.10.10.10:FF:000322">
    <property type="entry name" value="Probable disease resistance protein At1g63360"/>
    <property type="match status" value="1"/>
</dbReference>
<keyword evidence="7" id="KW-0677">Repeat</keyword>
<evidence type="ECO:0000259" key="14">
    <source>
        <dbReference type="Pfam" id="PF23598"/>
    </source>
</evidence>
<evidence type="ECO:0000256" key="5">
    <source>
        <dbReference type="ARBA" id="ARBA00022614"/>
    </source>
</evidence>
<dbReference type="FunFam" id="3.40.50.300:FF:001091">
    <property type="entry name" value="Probable disease resistance protein At1g61300"/>
    <property type="match status" value="1"/>
</dbReference>
<dbReference type="InterPro" id="IPR044974">
    <property type="entry name" value="Disease_R_plants"/>
</dbReference>
<evidence type="ECO:0000313" key="15">
    <source>
        <dbReference type="EMBL" id="KAL3503327.1"/>
    </source>
</evidence>
<keyword evidence="11" id="KW-0812">Transmembrane</keyword>
<evidence type="ECO:0000256" key="7">
    <source>
        <dbReference type="ARBA" id="ARBA00022737"/>
    </source>
</evidence>
<dbReference type="GO" id="GO:0005524">
    <property type="term" value="F:ATP binding"/>
    <property type="evidence" value="ECO:0007669"/>
    <property type="project" value="UniProtKB-KW"/>
</dbReference>
<organism evidence="15 16">
    <name type="scientific">Cinchona calisaya</name>
    <dbReference type="NCBI Taxonomy" id="153742"/>
    <lineage>
        <taxon>Eukaryota</taxon>
        <taxon>Viridiplantae</taxon>
        <taxon>Streptophyta</taxon>
        <taxon>Embryophyta</taxon>
        <taxon>Tracheophyta</taxon>
        <taxon>Spermatophyta</taxon>
        <taxon>Magnoliopsida</taxon>
        <taxon>eudicotyledons</taxon>
        <taxon>Gunneridae</taxon>
        <taxon>Pentapetalae</taxon>
        <taxon>asterids</taxon>
        <taxon>lamiids</taxon>
        <taxon>Gentianales</taxon>
        <taxon>Rubiaceae</taxon>
        <taxon>Cinchonoideae</taxon>
        <taxon>Cinchoneae</taxon>
        <taxon>Cinchona</taxon>
    </lineage>
</organism>
<evidence type="ECO:0000259" key="13">
    <source>
        <dbReference type="Pfam" id="PF23559"/>
    </source>
</evidence>
<dbReference type="InterPro" id="IPR058922">
    <property type="entry name" value="WHD_DRP"/>
</dbReference>
<evidence type="ECO:0000256" key="9">
    <source>
        <dbReference type="ARBA" id="ARBA00022821"/>
    </source>
</evidence>
<keyword evidence="11" id="KW-1133">Transmembrane helix</keyword>
<dbReference type="PANTHER" id="PTHR23155:SF1152">
    <property type="entry name" value="AAA+ ATPASE DOMAIN-CONTAINING PROTEIN"/>
    <property type="match status" value="1"/>
</dbReference>
<dbReference type="InterPro" id="IPR036388">
    <property type="entry name" value="WH-like_DNA-bd_sf"/>
</dbReference>
<dbReference type="Pfam" id="PF23559">
    <property type="entry name" value="WHD_DRP"/>
    <property type="match status" value="1"/>
</dbReference>
<evidence type="ECO:0000256" key="11">
    <source>
        <dbReference type="SAM" id="Phobius"/>
    </source>
</evidence>
<keyword evidence="11" id="KW-0472">Membrane</keyword>
<dbReference type="SUPFAM" id="SSF52540">
    <property type="entry name" value="P-loop containing nucleoside triphosphate hydrolases"/>
    <property type="match status" value="1"/>
</dbReference>
<evidence type="ECO:0000256" key="10">
    <source>
        <dbReference type="ARBA" id="ARBA00022840"/>
    </source>
</evidence>
<dbReference type="InterPro" id="IPR032675">
    <property type="entry name" value="LRR_dom_sf"/>
</dbReference>
<evidence type="ECO:0000259" key="12">
    <source>
        <dbReference type="Pfam" id="PF00931"/>
    </source>
</evidence>
<evidence type="ECO:0000256" key="8">
    <source>
        <dbReference type="ARBA" id="ARBA00022741"/>
    </source>
</evidence>
<dbReference type="PANTHER" id="PTHR23155">
    <property type="entry name" value="DISEASE RESISTANCE PROTEIN RP"/>
    <property type="match status" value="1"/>
</dbReference>
<keyword evidence="16" id="KW-1185">Reference proteome</keyword>
<dbReference type="InterPro" id="IPR002182">
    <property type="entry name" value="NB-ARC"/>
</dbReference>
<dbReference type="InterPro" id="IPR042197">
    <property type="entry name" value="Apaf_helical"/>
</dbReference>
<dbReference type="Gene3D" id="1.10.10.10">
    <property type="entry name" value="Winged helix-like DNA-binding domain superfamily/Winged helix DNA-binding domain"/>
    <property type="match status" value="1"/>
</dbReference>
<feature type="domain" description="Disease resistance protein winged helix" evidence="13">
    <location>
        <begin position="523"/>
        <end position="592"/>
    </location>
</feature>
<protein>
    <recommendedName>
        <fullName evidence="17">NB-ARC domain-containing protein</fullName>
    </recommendedName>
</protein>
<dbReference type="Gene3D" id="3.80.10.10">
    <property type="entry name" value="Ribonuclease Inhibitor"/>
    <property type="match status" value="1"/>
</dbReference>
<keyword evidence="5" id="KW-0433">Leucine-rich repeat</keyword>
<dbReference type="SUPFAM" id="SSF52058">
    <property type="entry name" value="L domain-like"/>
    <property type="match status" value="1"/>
</dbReference>
<feature type="domain" description="NB-ARC" evidence="12">
    <location>
        <begin position="271"/>
        <end position="439"/>
    </location>
</feature>
<dbReference type="GO" id="GO:0009626">
    <property type="term" value="P:plant-type hypersensitive response"/>
    <property type="evidence" value="ECO:0007669"/>
    <property type="project" value="UniProtKB-KW"/>
</dbReference>
<proteinExistence type="inferred from homology"/>
<keyword evidence="9" id="KW-0611">Plant defense</keyword>
<evidence type="ECO:0000256" key="1">
    <source>
        <dbReference type="ARBA" id="ARBA00002074"/>
    </source>
</evidence>
<dbReference type="Pfam" id="PF00931">
    <property type="entry name" value="NB-ARC"/>
    <property type="match status" value="1"/>
</dbReference>
<keyword evidence="8" id="KW-0547">Nucleotide-binding</keyword>
<keyword evidence="6" id="KW-0381">Hypersensitive response</keyword>
<evidence type="ECO:0008006" key="17">
    <source>
        <dbReference type="Google" id="ProtNLM"/>
    </source>
</evidence>
<feature type="transmembrane region" description="Helical" evidence="11">
    <location>
        <begin position="141"/>
        <end position="163"/>
    </location>
</feature>
<accession>A0ABD2YBU9</accession>
<feature type="domain" description="Disease resistance R13L4/SHOC-2-like LRR" evidence="14">
    <location>
        <begin position="643"/>
        <end position="945"/>
    </location>
</feature>
<comment type="similarity">
    <text evidence="3">Belongs to the disease resistance NB-LRR family.</text>
</comment>
<dbReference type="Proteomes" id="UP001630127">
    <property type="component" value="Unassembled WGS sequence"/>
</dbReference>
<gene>
    <name evidence="15" type="ORF">ACH5RR_037776</name>
</gene>
<dbReference type="Gene3D" id="3.40.50.300">
    <property type="entry name" value="P-loop containing nucleotide triphosphate hydrolases"/>
    <property type="match status" value="1"/>
</dbReference>
<evidence type="ECO:0000256" key="3">
    <source>
        <dbReference type="ARBA" id="ARBA00008894"/>
    </source>
</evidence>
<evidence type="ECO:0000256" key="2">
    <source>
        <dbReference type="ARBA" id="ARBA00004496"/>
    </source>
</evidence>
<dbReference type="InterPro" id="IPR027417">
    <property type="entry name" value="P-loop_NTPase"/>
</dbReference>
<dbReference type="AlphaFoldDB" id="A0ABD2YBU9"/>
<comment type="subcellular location">
    <subcellularLocation>
        <location evidence="2">Cytoplasm</location>
    </subcellularLocation>
</comment>
<dbReference type="PRINTS" id="PR00364">
    <property type="entry name" value="DISEASERSIST"/>
</dbReference>
<keyword evidence="4" id="KW-0963">Cytoplasm</keyword>
<evidence type="ECO:0000256" key="4">
    <source>
        <dbReference type="ARBA" id="ARBA00022490"/>
    </source>
</evidence>
<name>A0ABD2YBU9_9GENT</name>
<evidence type="ECO:0000256" key="6">
    <source>
        <dbReference type="ARBA" id="ARBA00022667"/>
    </source>
</evidence>
<dbReference type="GO" id="GO:0051607">
    <property type="term" value="P:defense response to virus"/>
    <property type="evidence" value="ECO:0007669"/>
    <property type="project" value="UniProtKB-ARBA"/>
</dbReference>
<dbReference type="Gene3D" id="1.10.8.430">
    <property type="entry name" value="Helical domain of apoptotic protease-activating factors"/>
    <property type="match status" value="1"/>
</dbReference>
<dbReference type="GO" id="GO:0005737">
    <property type="term" value="C:cytoplasm"/>
    <property type="evidence" value="ECO:0007669"/>
    <property type="project" value="UniProtKB-SubCell"/>
</dbReference>
<comment type="caution">
    <text evidence="15">The sequence shown here is derived from an EMBL/GenBank/DDBJ whole genome shotgun (WGS) entry which is preliminary data.</text>
</comment>
<keyword evidence="10" id="KW-0067">ATP-binding</keyword>
<reference evidence="15 16" key="1">
    <citation type="submission" date="2024-11" db="EMBL/GenBank/DDBJ databases">
        <title>A near-complete genome assembly of Cinchona calisaya.</title>
        <authorList>
            <person name="Lian D.C."/>
            <person name="Zhao X.W."/>
            <person name="Wei L."/>
        </authorList>
    </citation>
    <scope>NUCLEOTIDE SEQUENCE [LARGE SCALE GENOMIC DNA]</scope>
    <source>
        <tissue evidence="15">Nenye</tissue>
    </source>
</reference>
<dbReference type="EMBL" id="JBJUIK010000015">
    <property type="protein sequence ID" value="KAL3503327.1"/>
    <property type="molecule type" value="Genomic_DNA"/>
</dbReference>
<comment type="function">
    <text evidence="1">Confers resistance to late blight (Phytophthora infestans) races carrying the avirulence gene Avr1. Resistance proteins guard the plant against pathogens that contain an appropriate avirulence protein via an indirect interaction with this avirulence protein. That triggers a defense system including the hypersensitive response, which restricts the pathogen growth.</text>
</comment>
<evidence type="ECO:0000313" key="16">
    <source>
        <dbReference type="Proteomes" id="UP001630127"/>
    </source>
</evidence>
<feature type="transmembrane region" description="Helical" evidence="11">
    <location>
        <begin position="184"/>
        <end position="204"/>
    </location>
</feature>
<feature type="transmembrane region" description="Helical" evidence="11">
    <location>
        <begin position="116"/>
        <end position="135"/>
    </location>
</feature>
<sequence>MSFSGDEHSGIQMAKSHRILEFLQEDLELILDHESSALKFLIYLRNPSFFFTAESLCADIKILISFLKRVQETSIDDRQSVAGLLIEMTSVVDQQLDAVDFHRILDDALQSIFMKIYRILPMGFLMALMGSVFMATTTTRIWLIFLMALMGFSIAQIRFLMALRLVQVPWEFVVVMKLLMGEKEFLMSLIAFSMALIGVLMSFVGDQISFFKRSLKIANLVKKIKSVEEEVLDDNSHFAEGGNSSDEISWTQNASLVIEEKIVVGLDAAARELLDKLIGGWKKLEVICITGMAGIGKTTLAYRLYDDPSVVNHFHLRAWTSVSQRYQKRKLLIGILSCILNANDPIFAMSDEDIGGKLYRCLKGHKYLIVVDDIWDNKVWDDIQLYIPKDDNYSRILMTTRVEDVALKVKSNTSPPHRLRFLTRDESWDLFKQKVFPDNRLSDELIGIGKQIVANCKGLPLAIVVIAGFLAKEVRTQECWRKVAKDIGSALNSGSEKFMDIIAVSYEHLTPSLKSCFLYVGSFPEDYEIPVNRLIRSWIAEGFIEHKVGKKLEDVAEDHLVNLINRSLLIAAKKRPDGGIKSCYMHDLLRDMCQRKAMEKKFVHPICKCKQIGVHYPPTFSNCQYFHFYNLHFVYEGSVFNKDTLSIYRLLRTLDMRHINLNSFPTVVVKLLHLKYLALRVDRITELPPSIFKLWRLETFILDGDKGGRITLTVDILKMQNLRHFQISQDLVIEDLWELPFRETYRNTNQSLKKNQVIFRTSLGNLQTISQLRPSGSIRNLLERTPNLRKLGFHLTLSQRNESFSFPNLSGLNQLEALNFEYRTLGMMPLSIPHPKMFPPSLKKMTLIGSHVNWKEMSTIGSLPNLEVLKIKDNFFSGPEWKTNDEGFRSLKFLKLAHMNLRTWISSSSHFPRLEWLVINGCLDLEVIPSEMGDISTLLKIEVYKSSDSAVESARQIQDSQRDLGNDDFKVFIYQHFSEFLEAVTFR</sequence>